<name>A0A8T0DHX2_9TREM</name>
<dbReference type="EMBL" id="JTDF01005254">
    <property type="protein sequence ID" value="KAF8566337.1"/>
    <property type="molecule type" value="Genomic_DNA"/>
</dbReference>
<proteinExistence type="predicted"/>
<evidence type="ECO:0000313" key="3">
    <source>
        <dbReference type="Proteomes" id="UP000699462"/>
    </source>
</evidence>
<organism evidence="2 3">
    <name type="scientific">Paragonimus westermani</name>
    <dbReference type="NCBI Taxonomy" id="34504"/>
    <lineage>
        <taxon>Eukaryota</taxon>
        <taxon>Metazoa</taxon>
        <taxon>Spiralia</taxon>
        <taxon>Lophotrochozoa</taxon>
        <taxon>Platyhelminthes</taxon>
        <taxon>Trematoda</taxon>
        <taxon>Digenea</taxon>
        <taxon>Plagiorchiida</taxon>
        <taxon>Troglotremata</taxon>
        <taxon>Troglotrematidae</taxon>
        <taxon>Paragonimus</taxon>
    </lineage>
</organism>
<dbReference type="Proteomes" id="UP000699462">
    <property type="component" value="Unassembled WGS sequence"/>
</dbReference>
<evidence type="ECO:0000256" key="1">
    <source>
        <dbReference type="SAM" id="Phobius"/>
    </source>
</evidence>
<accession>A0A8T0DHX2</accession>
<keyword evidence="1" id="KW-1133">Transmembrane helix</keyword>
<keyword evidence="1" id="KW-0472">Membrane</keyword>
<evidence type="ECO:0000313" key="2">
    <source>
        <dbReference type="EMBL" id="KAF8566337.1"/>
    </source>
</evidence>
<keyword evidence="3" id="KW-1185">Reference proteome</keyword>
<dbReference type="AlphaFoldDB" id="A0A8T0DHX2"/>
<feature type="transmembrane region" description="Helical" evidence="1">
    <location>
        <begin position="12"/>
        <end position="35"/>
    </location>
</feature>
<keyword evidence="1" id="KW-0812">Transmembrane</keyword>
<comment type="caution">
    <text evidence="2">The sequence shown here is derived from an EMBL/GenBank/DDBJ whole genome shotgun (WGS) entry which is preliminary data.</text>
</comment>
<sequence length="169" mass="18871">MFVETYLDRNGVFILWLVSTSVNELVTGEIIAALWDLFKDKIHKTQSNTSFVLKPSVTTADKPKTAFECCTPTDYVFLQKPGPRPRPTPFEPHTVRWYSDIQLANAVPSHYPSPKQRGIRTKAPDIPSNVPISSVVKKPHEVLSGSQLRGSDDNQICKAFLDSSLDSIV</sequence>
<dbReference type="OrthoDB" id="5867527at2759"/>
<reference evidence="2 3" key="1">
    <citation type="submission" date="2019-07" db="EMBL/GenBank/DDBJ databases">
        <title>Annotation for the trematode Paragonimus westermani.</title>
        <authorList>
            <person name="Choi Y.-J."/>
        </authorList>
    </citation>
    <scope>NUCLEOTIDE SEQUENCE [LARGE SCALE GENOMIC DNA]</scope>
    <source>
        <strain evidence="2">180907_Pwestermani</strain>
    </source>
</reference>
<protein>
    <submittedName>
        <fullName evidence="2">Uncharacterized protein</fullName>
    </submittedName>
</protein>
<gene>
    <name evidence="2" type="ORF">P879_00739</name>
</gene>